<evidence type="ECO:0000313" key="2">
    <source>
        <dbReference type="EMBL" id="AKQ67982.1"/>
    </source>
</evidence>
<protein>
    <submittedName>
        <fullName evidence="2">Putative Ig-like domain (Group 1)</fullName>
    </submittedName>
</protein>
<name>A0A0H4XIA8_9BACT</name>
<feature type="region of interest" description="Disordered" evidence="1">
    <location>
        <begin position="1"/>
        <end position="21"/>
    </location>
</feature>
<sequence>MGEPLAEGCTDAGTPGDAGIPSDAVLVTNTTRFYTSVGISERAEDMAAQPPELYVPHGSTFSLLLGSAVPGGWQFTGVPSGPYYLRTGTNFIVSNARHVDVGINKLGRPDTVYSDFYLTPLQLNLVNTAPWTNWSSSSLPGSSLQLASAQVDLFGALSLHDLIPDGETRILTHNAELWSSTGPIPVFEASKGDRLYVSQHSQYPAGTAPDGTALGYSAVDRAVEVGAFDFTPDGATPLPLAGVMQSPPRTEFPLEWRLPAYTAWTTDAHPLATPSIPTFSAIPAAHGTNNGWIGYSGELLTLQMPRAASFHFTQRLQFGNPFPSNWGVVGMGSYSFRVLETLPDGSGRRVSLTGSISTWDEFNSFIASPVQPSVSPPRALAIDGVLASSQREVGSASPVISWLPPTQGSVNAYRLALLRYLPEMNSLVPDGAIHLSGSATQVRLPPGMLKPDSIYYLRLSAYDSAGYDIERDPFHTREALPMARADAFSSLFTTP</sequence>
<dbReference type="PATRIC" id="fig|1297742.4.peg.4939"/>
<dbReference type="InterPro" id="IPR036116">
    <property type="entry name" value="FN3_sf"/>
</dbReference>
<evidence type="ECO:0000313" key="3">
    <source>
        <dbReference type="Proteomes" id="UP000009026"/>
    </source>
</evidence>
<dbReference type="AlphaFoldDB" id="A0A0H4XIA8"/>
<dbReference type="KEGG" id="mym:A176_004894"/>
<evidence type="ECO:0000256" key="1">
    <source>
        <dbReference type="SAM" id="MobiDB-lite"/>
    </source>
</evidence>
<dbReference type="RefSeq" id="WP_226993968.1">
    <property type="nucleotide sequence ID" value="NZ_CP012109.1"/>
</dbReference>
<dbReference type="EMBL" id="CP012109">
    <property type="protein sequence ID" value="AKQ67982.1"/>
    <property type="molecule type" value="Genomic_DNA"/>
</dbReference>
<organism evidence="2 3">
    <name type="scientific">Pseudomyxococcus hansupus</name>
    <dbReference type="NCBI Taxonomy" id="1297742"/>
    <lineage>
        <taxon>Bacteria</taxon>
        <taxon>Pseudomonadati</taxon>
        <taxon>Myxococcota</taxon>
        <taxon>Myxococcia</taxon>
        <taxon>Myxococcales</taxon>
        <taxon>Cystobacterineae</taxon>
        <taxon>Myxococcaceae</taxon>
        <taxon>Pseudomyxococcus</taxon>
    </lineage>
</organism>
<dbReference type="eggNOG" id="COG3468">
    <property type="taxonomic scope" value="Bacteria"/>
</dbReference>
<gene>
    <name evidence="2" type="ORF">A176_004894</name>
</gene>
<proteinExistence type="predicted"/>
<dbReference type="STRING" id="1297742.A176_004894"/>
<accession>A0A0H4XIA8</accession>
<keyword evidence="3" id="KW-1185">Reference proteome</keyword>
<dbReference type="SUPFAM" id="SSF49265">
    <property type="entry name" value="Fibronectin type III"/>
    <property type="match status" value="1"/>
</dbReference>
<reference evidence="2 3" key="1">
    <citation type="journal article" date="2016" name="PLoS ONE">
        <title>Complete Genome Sequence and Comparative Genomics of a Novel Myxobacterium Myxococcus hansupus.</title>
        <authorList>
            <person name="Sharma G."/>
            <person name="Narwani T."/>
            <person name="Subramanian S."/>
        </authorList>
    </citation>
    <scope>NUCLEOTIDE SEQUENCE [LARGE SCALE GENOMIC DNA]</scope>
    <source>
        <strain evidence="3">mixupus</strain>
    </source>
</reference>
<dbReference type="Proteomes" id="UP000009026">
    <property type="component" value="Chromosome"/>
</dbReference>